<sequence>MPKKLITSKTPQKVNTATADVVLGGGGFLLFMGGNSVPTPASDWLFIDKIAVIPKGVGAYVLSPGPDIYVTAMVYDQASAAPTNPWA</sequence>
<dbReference type="EMBL" id="MK388689">
    <property type="protein sequence ID" value="QAX92301.1"/>
    <property type="molecule type" value="Genomic_DNA"/>
</dbReference>
<proteinExistence type="predicted"/>
<evidence type="ECO:0000313" key="2">
    <source>
        <dbReference type="Proteomes" id="UP000289486"/>
    </source>
</evidence>
<accession>A0A411AW26</accession>
<protein>
    <submittedName>
        <fullName evidence="1">Uncharacterized protein</fullName>
    </submittedName>
</protein>
<reference evidence="1 2" key="1">
    <citation type="submission" date="2019-01" db="EMBL/GenBank/DDBJ databases">
        <title>Complete genome sequence of Pantoea phage vB_PagM_LIET2.</title>
        <authorList>
            <person name="Truncaite L."/>
            <person name="Simoliuniene M."/>
            <person name="Kazlauskas D."/>
            <person name="Meskys R."/>
            <person name="Simoliunas E."/>
        </authorList>
    </citation>
    <scope>NUCLEOTIDE SEQUENCE [LARGE SCALE GENOMIC DNA]</scope>
</reference>
<gene>
    <name evidence="1" type="ORF">LIET2_gp049</name>
</gene>
<keyword evidence="2" id="KW-1185">Reference proteome</keyword>
<name>A0A411AW26_9CAUD</name>
<evidence type="ECO:0000313" key="1">
    <source>
        <dbReference type="EMBL" id="QAX92301.1"/>
    </source>
</evidence>
<organism evidence="1 2">
    <name type="scientific">Pantoea phage vB_PagM_LIET2</name>
    <dbReference type="NCBI Taxonomy" id="2508071"/>
    <lineage>
        <taxon>Viruses</taxon>
        <taxon>Duplodnaviria</taxon>
        <taxon>Heunggongvirae</taxon>
        <taxon>Uroviricota</taxon>
        <taxon>Caudoviricetes</taxon>
        <taxon>Lietduovirus</taxon>
        <taxon>Lietduovirus LIET2</taxon>
    </lineage>
</organism>
<dbReference type="Proteomes" id="UP000289486">
    <property type="component" value="Segment"/>
</dbReference>